<dbReference type="Gene3D" id="2.60.40.10">
    <property type="entry name" value="Immunoglobulins"/>
    <property type="match status" value="6"/>
</dbReference>
<dbReference type="InterPro" id="IPR036179">
    <property type="entry name" value="Ig-like_dom_sf"/>
</dbReference>
<dbReference type="SUPFAM" id="SSF49265">
    <property type="entry name" value="Fibronectin type III"/>
    <property type="match status" value="1"/>
</dbReference>
<evidence type="ECO:0000256" key="3">
    <source>
        <dbReference type="ARBA" id="ARBA00022737"/>
    </source>
</evidence>
<keyword evidence="4 8" id="KW-1133">Transmembrane helix</keyword>
<dbReference type="PANTHER" id="PTHR23278:SF28">
    <property type="entry name" value="SIDESTEP IV, ISOFORM C"/>
    <property type="match status" value="1"/>
</dbReference>
<dbReference type="SMART" id="SM00409">
    <property type="entry name" value="IG"/>
    <property type="match status" value="4"/>
</dbReference>
<evidence type="ECO:0000256" key="7">
    <source>
        <dbReference type="SAM" id="MobiDB-lite"/>
    </source>
</evidence>
<gene>
    <name evidence="13" type="primary">LOC107222353</name>
</gene>
<dbReference type="SMART" id="SM00408">
    <property type="entry name" value="IGc2"/>
    <property type="match status" value="4"/>
</dbReference>
<evidence type="ECO:0000256" key="4">
    <source>
        <dbReference type="ARBA" id="ARBA00022989"/>
    </source>
</evidence>
<evidence type="ECO:0000256" key="8">
    <source>
        <dbReference type="SAM" id="Phobius"/>
    </source>
</evidence>
<keyword evidence="9" id="KW-0732">Signal</keyword>
<feature type="domain" description="Fibronectin type-III" evidence="11">
    <location>
        <begin position="572"/>
        <end position="673"/>
    </location>
</feature>
<keyword evidence="3" id="KW-0677">Repeat</keyword>
<feature type="region of interest" description="Disordered" evidence="7">
    <location>
        <begin position="821"/>
        <end position="841"/>
    </location>
</feature>
<evidence type="ECO:0000256" key="9">
    <source>
        <dbReference type="SAM" id="SignalP"/>
    </source>
</evidence>
<keyword evidence="5 8" id="KW-0472">Membrane</keyword>
<proteinExistence type="predicted"/>
<feature type="compositionally biased region" description="Basic and acidic residues" evidence="7">
    <location>
        <begin position="728"/>
        <end position="755"/>
    </location>
</feature>
<keyword evidence="6" id="KW-1015">Disulfide bond</keyword>
<feature type="domain" description="Ig-like" evidence="10">
    <location>
        <begin position="444"/>
        <end position="533"/>
    </location>
</feature>
<evidence type="ECO:0000256" key="5">
    <source>
        <dbReference type="ARBA" id="ARBA00023136"/>
    </source>
</evidence>
<feature type="transmembrane region" description="Helical" evidence="8">
    <location>
        <begin position="689"/>
        <end position="715"/>
    </location>
</feature>
<feature type="domain" description="Ig-like" evidence="10">
    <location>
        <begin position="146"/>
        <end position="241"/>
    </location>
</feature>
<dbReference type="InterPro" id="IPR003599">
    <property type="entry name" value="Ig_sub"/>
</dbReference>
<name>A0ABM3GNQ1_NEOLC</name>
<dbReference type="PROSITE" id="PS50853">
    <property type="entry name" value="FN3"/>
    <property type="match status" value="1"/>
</dbReference>
<feature type="domain" description="Ig-like" evidence="10">
    <location>
        <begin position="248"/>
        <end position="336"/>
    </location>
</feature>
<evidence type="ECO:0000313" key="12">
    <source>
        <dbReference type="Proteomes" id="UP000829291"/>
    </source>
</evidence>
<feature type="region of interest" description="Disordered" evidence="7">
    <location>
        <begin position="721"/>
        <end position="772"/>
    </location>
</feature>
<evidence type="ECO:0000256" key="6">
    <source>
        <dbReference type="ARBA" id="ARBA00023157"/>
    </source>
</evidence>
<accession>A0ABM3GNQ1</accession>
<evidence type="ECO:0000259" key="11">
    <source>
        <dbReference type="PROSITE" id="PS50853"/>
    </source>
</evidence>
<dbReference type="Pfam" id="PF07679">
    <property type="entry name" value="I-set"/>
    <property type="match status" value="1"/>
</dbReference>
<evidence type="ECO:0000256" key="1">
    <source>
        <dbReference type="ARBA" id="ARBA00004167"/>
    </source>
</evidence>
<organism evidence="12 13">
    <name type="scientific">Neodiprion lecontei</name>
    <name type="common">Redheaded pine sawfly</name>
    <dbReference type="NCBI Taxonomy" id="441921"/>
    <lineage>
        <taxon>Eukaryota</taxon>
        <taxon>Metazoa</taxon>
        <taxon>Ecdysozoa</taxon>
        <taxon>Arthropoda</taxon>
        <taxon>Hexapoda</taxon>
        <taxon>Insecta</taxon>
        <taxon>Pterygota</taxon>
        <taxon>Neoptera</taxon>
        <taxon>Endopterygota</taxon>
        <taxon>Hymenoptera</taxon>
        <taxon>Tenthredinoidea</taxon>
        <taxon>Diprionidae</taxon>
        <taxon>Diprioninae</taxon>
        <taxon>Neodiprion</taxon>
    </lineage>
</organism>
<comment type="subcellular location">
    <subcellularLocation>
        <location evidence="1">Membrane</location>
        <topology evidence="1">Single-pass membrane protein</topology>
    </subcellularLocation>
</comment>
<dbReference type="InterPro" id="IPR003961">
    <property type="entry name" value="FN3_dom"/>
</dbReference>
<dbReference type="PROSITE" id="PS50835">
    <property type="entry name" value="IG_LIKE"/>
    <property type="match status" value="5"/>
</dbReference>
<evidence type="ECO:0000313" key="13">
    <source>
        <dbReference type="RefSeq" id="XP_046601891.1"/>
    </source>
</evidence>
<reference evidence="13" key="1">
    <citation type="submission" date="2025-08" db="UniProtKB">
        <authorList>
            <consortium name="RefSeq"/>
        </authorList>
    </citation>
    <scope>IDENTIFICATION</scope>
    <source>
        <tissue evidence="13">Thorax and Abdomen</tissue>
    </source>
</reference>
<feature type="domain" description="Ig-like" evidence="10">
    <location>
        <begin position="347"/>
        <end position="437"/>
    </location>
</feature>
<dbReference type="PANTHER" id="PTHR23278">
    <property type="entry name" value="SIDESTEP PROTEIN"/>
    <property type="match status" value="1"/>
</dbReference>
<dbReference type="RefSeq" id="XP_046601891.1">
    <property type="nucleotide sequence ID" value="XM_046745935.1"/>
</dbReference>
<keyword evidence="2 8" id="KW-0812">Transmembrane</keyword>
<dbReference type="InterPro" id="IPR003598">
    <property type="entry name" value="Ig_sub2"/>
</dbReference>
<dbReference type="InterPro" id="IPR013162">
    <property type="entry name" value="CD80_C2-set"/>
</dbReference>
<dbReference type="InterPro" id="IPR013106">
    <property type="entry name" value="Ig_V-set"/>
</dbReference>
<dbReference type="InterPro" id="IPR036116">
    <property type="entry name" value="FN3_sf"/>
</dbReference>
<feature type="domain" description="Ig-like" evidence="10">
    <location>
        <begin position="25"/>
        <end position="138"/>
    </location>
</feature>
<dbReference type="Pfam" id="PF07686">
    <property type="entry name" value="V-set"/>
    <property type="match status" value="1"/>
</dbReference>
<protein>
    <submittedName>
        <fullName evidence="13">Titin</fullName>
    </submittedName>
</protein>
<evidence type="ECO:0000259" key="10">
    <source>
        <dbReference type="PROSITE" id="PS50835"/>
    </source>
</evidence>
<feature type="signal peptide" evidence="9">
    <location>
        <begin position="1"/>
        <end position="15"/>
    </location>
</feature>
<dbReference type="GeneID" id="107222353"/>
<dbReference type="SUPFAM" id="SSF48726">
    <property type="entry name" value="Immunoglobulin"/>
    <property type="match status" value="5"/>
</dbReference>
<keyword evidence="12" id="KW-1185">Reference proteome</keyword>
<dbReference type="InterPro" id="IPR013098">
    <property type="entry name" value="Ig_I-set"/>
</dbReference>
<dbReference type="CDD" id="cd00063">
    <property type="entry name" value="FN3"/>
    <property type="match status" value="1"/>
</dbReference>
<feature type="chain" id="PRO_5047238767" evidence="9">
    <location>
        <begin position="16"/>
        <end position="863"/>
    </location>
</feature>
<dbReference type="Pfam" id="PF08205">
    <property type="entry name" value="C2-set_2"/>
    <property type="match status" value="1"/>
</dbReference>
<sequence>MKKLLLVSVFFFANAEVLITDVDQPIPITEVSAVAGFKARLPCEVAPSSRGDVLFMVLWYNEKIDGEPVYSLDVRGRGFDQAKLWSDPNGFGSRALMNVNASPAELVIDDLLASDAGVYRCRVDFKNSPTRNVKIKLTVIVQPDRPVVLDANRRTIEKVSPIYNEGSNLTLFCETWGGSPSPRLTWYLGNEVMDDTYYREKDEVTVNRLDIPRITRKFFGARLVCLANNNRLVPPLMTEIVMNVNLKPFAVNITSKEPNLSAFRTYEINCTSFGSRPKAVITWWKGDHQVKHMARNFAEFPNVTKSILSYVPTIEDDGKYLTCRAENPEVPNSALEDRWHLVIHYLPIVTIRIGSSINARDIKEGDDVYFECNIKANPKAYKLSWFKNGKELHQNVSIGIIFSDRSLVLQSLTRHSTGDYTCLAANTEGKSSSEPVTLEVMYAPICKEGSVMQVVGALKHETISLFCGIQSRPPPTNFHWTFNNSGELVDVPSTRYSQVETVRLLTSQWHGSRLNYTPSSEMDYGTIACWARNQVGRQKNPCLFQIIVAGRPYPLHNCTAVQSTGPYAYRMGLDEGRGTDSREADWLIVRCTEGFDGGLPVTSFELEVYSEETVSRANTIFSSNQTDRLGSQGPIFEVPGLEPGRNYRLLLYAVNAKGKSDPVVLEPITLKGVAMYTTGRDSSENKKDYSLLVACFAGGVTAACILVVGVTLTLYRRSHPSRLAKVPQDADREVREYSELRKDEKRPPRDPRPQDLQDPSQDEEPDVIPIKVDRRPDIFEPTYAAKPERIKNFPSNIERFGYPSSPSSVLHGKDSWIYSEGFTERPSPPGNPLISPLRPNTLPVVRNHDNICTRSSRVQESSI</sequence>
<dbReference type="Proteomes" id="UP000829291">
    <property type="component" value="Chromosome 7"/>
</dbReference>
<dbReference type="InterPro" id="IPR013783">
    <property type="entry name" value="Ig-like_fold"/>
</dbReference>
<dbReference type="InterPro" id="IPR007110">
    <property type="entry name" value="Ig-like_dom"/>
</dbReference>
<evidence type="ECO:0000256" key="2">
    <source>
        <dbReference type="ARBA" id="ARBA00022692"/>
    </source>
</evidence>